<dbReference type="GO" id="GO:0034982">
    <property type="term" value="P:mitochondrial protein processing"/>
    <property type="evidence" value="ECO:0007669"/>
    <property type="project" value="TreeGrafter"/>
</dbReference>
<dbReference type="EMBL" id="KB469306">
    <property type="protein sequence ID" value="EPQ53053.1"/>
    <property type="molecule type" value="Genomic_DNA"/>
</dbReference>
<evidence type="ECO:0000313" key="10">
    <source>
        <dbReference type="Proteomes" id="UP000030669"/>
    </source>
</evidence>
<comment type="similarity">
    <text evidence="6">Belongs to the peptidase M48 family.</text>
</comment>
<dbReference type="CDD" id="cd07331">
    <property type="entry name" value="M48C_Oma1_like"/>
    <property type="match status" value="1"/>
</dbReference>
<keyword evidence="7" id="KW-0472">Membrane</keyword>
<keyword evidence="2" id="KW-0479">Metal-binding</keyword>
<dbReference type="GO" id="GO:0046872">
    <property type="term" value="F:metal ion binding"/>
    <property type="evidence" value="ECO:0007669"/>
    <property type="project" value="UniProtKB-KW"/>
</dbReference>
<keyword evidence="1 6" id="KW-0645">Protease</keyword>
<evidence type="ECO:0000256" key="4">
    <source>
        <dbReference type="ARBA" id="ARBA00022833"/>
    </source>
</evidence>
<evidence type="ECO:0000313" key="9">
    <source>
        <dbReference type="EMBL" id="EPQ53053.1"/>
    </source>
</evidence>
<comment type="cofactor">
    <cofactor evidence="6">
        <name>Zn(2+)</name>
        <dbReference type="ChEBI" id="CHEBI:29105"/>
    </cofactor>
    <text evidence="6">Binds 1 zinc ion per subunit.</text>
</comment>
<dbReference type="OMA" id="RFNCYSE"/>
<keyword evidence="3 6" id="KW-0378">Hydrolase</keyword>
<dbReference type="PANTHER" id="PTHR22726:SF1">
    <property type="entry name" value="METALLOENDOPEPTIDASE OMA1, MITOCHONDRIAL"/>
    <property type="match status" value="1"/>
</dbReference>
<gene>
    <name evidence="9" type="ORF">GLOTRDRAFT_122359</name>
</gene>
<evidence type="ECO:0000256" key="1">
    <source>
        <dbReference type="ARBA" id="ARBA00022670"/>
    </source>
</evidence>
<feature type="transmembrane region" description="Helical" evidence="7">
    <location>
        <begin position="261"/>
        <end position="288"/>
    </location>
</feature>
<evidence type="ECO:0000256" key="3">
    <source>
        <dbReference type="ARBA" id="ARBA00022801"/>
    </source>
</evidence>
<keyword evidence="7" id="KW-1133">Transmembrane helix</keyword>
<dbReference type="GO" id="GO:0005743">
    <property type="term" value="C:mitochondrial inner membrane"/>
    <property type="evidence" value="ECO:0007669"/>
    <property type="project" value="TreeGrafter"/>
</dbReference>
<organism evidence="9 10">
    <name type="scientific">Gloeophyllum trabeum (strain ATCC 11539 / FP-39264 / Madison 617)</name>
    <name type="common">Brown rot fungus</name>
    <dbReference type="NCBI Taxonomy" id="670483"/>
    <lineage>
        <taxon>Eukaryota</taxon>
        <taxon>Fungi</taxon>
        <taxon>Dikarya</taxon>
        <taxon>Basidiomycota</taxon>
        <taxon>Agaricomycotina</taxon>
        <taxon>Agaricomycetes</taxon>
        <taxon>Gloeophyllales</taxon>
        <taxon>Gloeophyllaceae</taxon>
        <taxon>Gloeophyllum</taxon>
    </lineage>
</organism>
<dbReference type="KEGG" id="gtr:GLOTRDRAFT_122359"/>
<dbReference type="STRING" id="670483.S7Q040"/>
<evidence type="ECO:0000256" key="6">
    <source>
        <dbReference type="RuleBase" id="RU003983"/>
    </source>
</evidence>
<accession>S7Q040</accession>
<dbReference type="PANTHER" id="PTHR22726">
    <property type="entry name" value="METALLOENDOPEPTIDASE OMA1"/>
    <property type="match status" value="1"/>
</dbReference>
<evidence type="ECO:0000256" key="5">
    <source>
        <dbReference type="ARBA" id="ARBA00023049"/>
    </source>
</evidence>
<proteinExistence type="inferred from homology"/>
<dbReference type="OrthoDB" id="7464992at2759"/>
<evidence type="ECO:0000256" key="7">
    <source>
        <dbReference type="SAM" id="Phobius"/>
    </source>
</evidence>
<dbReference type="GeneID" id="19300828"/>
<protein>
    <recommendedName>
        <fullName evidence="8">Peptidase M48 domain-containing protein</fullName>
    </recommendedName>
</protein>
<evidence type="ECO:0000259" key="8">
    <source>
        <dbReference type="Pfam" id="PF01435"/>
    </source>
</evidence>
<dbReference type="eggNOG" id="KOG2661">
    <property type="taxonomic scope" value="Eukaryota"/>
</dbReference>
<dbReference type="GO" id="GO:0006515">
    <property type="term" value="P:protein quality control for misfolded or incompletely synthesized proteins"/>
    <property type="evidence" value="ECO:0007669"/>
    <property type="project" value="TreeGrafter"/>
</dbReference>
<name>S7Q040_GLOTA</name>
<keyword evidence="10" id="KW-1185">Reference proteome</keyword>
<sequence>MLASTLRKAPSSSAICWARSVNLYRARAFSSTPRPHLKASLPVRARYVRFGEEPGSDQGLYNTAKRWDPRVRWAVGLGSVAVVYYVSHLEQVPETGRWRFMDVNPNMETKLAGMIHEQILRENKGKILPANHPVTRKVREVAEQLLHANNLGHLSDDKERRPYSAVPPWLADDTSADWTYDASVSSERQGLAPGAGGREWKLVVVHDPRVVNAAATYGNIIVYTGIFQVCSTTDELAAVLAHEMGHVVARHMSERYSFSKYLWGFAFLINAVTGVGFGFSEMAVNVVLGLPMGRKHELEADKIGVKLAAKACFDPEGAVSMFQKLSKHSPDSVEFLQTHPAGARRIKQVQDQLPEAYRIQAATPECAQVRDMVYSMAKFGGRAMW</sequence>
<dbReference type="InterPro" id="IPR001915">
    <property type="entry name" value="Peptidase_M48"/>
</dbReference>
<dbReference type="RefSeq" id="XP_007868359.1">
    <property type="nucleotide sequence ID" value="XM_007870168.1"/>
</dbReference>
<keyword evidence="5 6" id="KW-0482">Metalloprotease</keyword>
<dbReference type="AlphaFoldDB" id="S7Q040"/>
<feature type="domain" description="Peptidase M48" evidence="8">
    <location>
        <begin position="196"/>
        <end position="351"/>
    </location>
</feature>
<dbReference type="Gene3D" id="3.30.2010.10">
    <property type="entry name" value="Metalloproteases ('zincins'), catalytic domain"/>
    <property type="match status" value="1"/>
</dbReference>
<dbReference type="Pfam" id="PF01435">
    <property type="entry name" value="Peptidase_M48"/>
    <property type="match status" value="1"/>
</dbReference>
<dbReference type="HOGENOM" id="CLU_029002_1_0_1"/>
<dbReference type="InterPro" id="IPR051156">
    <property type="entry name" value="Mito/Outer_Membr_Metalloprot"/>
</dbReference>
<dbReference type="GO" id="GO:0004222">
    <property type="term" value="F:metalloendopeptidase activity"/>
    <property type="evidence" value="ECO:0007669"/>
    <property type="project" value="InterPro"/>
</dbReference>
<keyword evidence="4 6" id="KW-0862">Zinc</keyword>
<keyword evidence="7" id="KW-0812">Transmembrane</keyword>
<evidence type="ECO:0000256" key="2">
    <source>
        <dbReference type="ARBA" id="ARBA00022723"/>
    </source>
</evidence>
<reference evidence="9 10" key="1">
    <citation type="journal article" date="2012" name="Science">
        <title>The Paleozoic origin of enzymatic lignin decomposition reconstructed from 31 fungal genomes.</title>
        <authorList>
            <person name="Floudas D."/>
            <person name="Binder M."/>
            <person name="Riley R."/>
            <person name="Barry K."/>
            <person name="Blanchette R.A."/>
            <person name="Henrissat B."/>
            <person name="Martinez A.T."/>
            <person name="Otillar R."/>
            <person name="Spatafora J.W."/>
            <person name="Yadav J.S."/>
            <person name="Aerts A."/>
            <person name="Benoit I."/>
            <person name="Boyd A."/>
            <person name="Carlson A."/>
            <person name="Copeland A."/>
            <person name="Coutinho P.M."/>
            <person name="de Vries R.P."/>
            <person name="Ferreira P."/>
            <person name="Findley K."/>
            <person name="Foster B."/>
            <person name="Gaskell J."/>
            <person name="Glotzer D."/>
            <person name="Gorecki P."/>
            <person name="Heitman J."/>
            <person name="Hesse C."/>
            <person name="Hori C."/>
            <person name="Igarashi K."/>
            <person name="Jurgens J.A."/>
            <person name="Kallen N."/>
            <person name="Kersten P."/>
            <person name="Kohler A."/>
            <person name="Kuees U."/>
            <person name="Kumar T.K.A."/>
            <person name="Kuo A."/>
            <person name="LaButti K."/>
            <person name="Larrondo L.F."/>
            <person name="Lindquist E."/>
            <person name="Ling A."/>
            <person name="Lombard V."/>
            <person name="Lucas S."/>
            <person name="Lundell T."/>
            <person name="Martin R."/>
            <person name="McLaughlin D.J."/>
            <person name="Morgenstern I."/>
            <person name="Morin E."/>
            <person name="Murat C."/>
            <person name="Nagy L.G."/>
            <person name="Nolan M."/>
            <person name="Ohm R.A."/>
            <person name="Patyshakuliyeva A."/>
            <person name="Rokas A."/>
            <person name="Ruiz-Duenas F.J."/>
            <person name="Sabat G."/>
            <person name="Salamov A."/>
            <person name="Samejima M."/>
            <person name="Schmutz J."/>
            <person name="Slot J.C."/>
            <person name="St John F."/>
            <person name="Stenlid J."/>
            <person name="Sun H."/>
            <person name="Sun S."/>
            <person name="Syed K."/>
            <person name="Tsang A."/>
            <person name="Wiebenga A."/>
            <person name="Young D."/>
            <person name="Pisabarro A."/>
            <person name="Eastwood D.C."/>
            <person name="Martin F."/>
            <person name="Cullen D."/>
            <person name="Grigoriev I.V."/>
            <person name="Hibbett D.S."/>
        </authorList>
    </citation>
    <scope>NUCLEOTIDE SEQUENCE [LARGE SCALE GENOMIC DNA]</scope>
    <source>
        <strain evidence="9 10">ATCC 11539</strain>
    </source>
</reference>
<dbReference type="Proteomes" id="UP000030669">
    <property type="component" value="Unassembled WGS sequence"/>
</dbReference>